<evidence type="ECO:0000256" key="3">
    <source>
        <dbReference type="RuleBase" id="RU366061"/>
    </source>
</evidence>
<reference evidence="5 6" key="1">
    <citation type="journal article" date="2015" name="Plant Cell">
        <title>Oil accumulation by the oleaginous diatom Fistulifera solaris as revealed by the genome and transcriptome.</title>
        <authorList>
            <person name="Tanaka T."/>
            <person name="Maeda Y."/>
            <person name="Veluchamy A."/>
            <person name="Tanaka M."/>
            <person name="Abida H."/>
            <person name="Marechal E."/>
            <person name="Bowler C."/>
            <person name="Muto M."/>
            <person name="Sunaga Y."/>
            <person name="Tanaka M."/>
            <person name="Yoshino T."/>
            <person name="Taniguchi T."/>
            <person name="Fukuda Y."/>
            <person name="Nemoto M."/>
            <person name="Matsumoto M."/>
            <person name="Wong P.S."/>
            <person name="Aburatani S."/>
            <person name="Fujibuchi W."/>
        </authorList>
    </citation>
    <scope>NUCLEOTIDE SEQUENCE [LARGE SCALE GENOMIC DNA]</scope>
    <source>
        <strain evidence="5 6">JPCC DA0580</strain>
    </source>
</reference>
<dbReference type="Proteomes" id="UP000198406">
    <property type="component" value="Unassembled WGS sequence"/>
</dbReference>
<dbReference type="GO" id="GO:0005506">
    <property type="term" value="F:iron ion binding"/>
    <property type="evidence" value="ECO:0007669"/>
    <property type="project" value="UniProtKB-UniRule"/>
</dbReference>
<dbReference type="InterPro" id="IPR003347">
    <property type="entry name" value="JmjC_dom"/>
</dbReference>
<proteinExistence type="inferred from homology"/>
<evidence type="ECO:0000256" key="2">
    <source>
        <dbReference type="ARBA" id="ARBA00023004"/>
    </source>
</evidence>
<feature type="domain" description="JmjC" evidence="4">
    <location>
        <begin position="134"/>
        <end position="267"/>
    </location>
</feature>
<gene>
    <name evidence="5" type="ORF">FisN_20Lh192</name>
</gene>
<sequence>MRHRGQTESLKTFLFYRRPASSLFQSVDVWEGPWSSAATSSFLQEYWGQKPLLVRQAFDSSSSPFPSWHNIVDLAVDDDAGYAARLVQHTAGDLTSFSLELGPFDPDELDDEFEDRTLKTTLLVNDVDRRRADLADWMEEQFDFLPRWRMDDAQISIAQKGGGIGPHVDNYDVFLIQTSGQREWKVGWDKLSTAEEYAALVPDIPVRILQKKFDAVEYVLEPGDMLYLPPRVIHCGTAASDQCVTLSVGCRAPSAADLIARMAEQLQNTATERYQDVNLRELTLSDVSLTTQVKESMKQIALRAIQSLLEDDAAWDALVGGIITEPIRDDDLGPFDEDEDDYLGDNLEELLQSSNFYLKRSPGVSVATSNVEISGPPASRLHRLFAHGIMWESKESIAWEIFHHIEQGLPLTSEQLKAALMSLGLKSILEDLVGRQLLRVYRCNR</sequence>
<evidence type="ECO:0000256" key="1">
    <source>
        <dbReference type="ARBA" id="ARBA00022723"/>
    </source>
</evidence>
<comment type="cofactor">
    <cofactor evidence="3">
        <name>Fe(2+)</name>
        <dbReference type="ChEBI" id="CHEBI:29033"/>
    </cofactor>
    <text evidence="3">Binds 1 Fe(2+) ion per subunit.</text>
</comment>
<dbReference type="PANTHER" id="PTHR13096:SF8">
    <property type="entry name" value="RIBOSOMAL OXYGENASE 1"/>
    <property type="match status" value="1"/>
</dbReference>
<dbReference type="AlphaFoldDB" id="A0A1Z5KRF6"/>
<keyword evidence="3" id="KW-0805">Transcription regulation</keyword>
<dbReference type="GO" id="GO:0005634">
    <property type="term" value="C:nucleus"/>
    <property type="evidence" value="ECO:0007669"/>
    <property type="project" value="UniProtKB-SubCell"/>
</dbReference>
<dbReference type="PROSITE" id="PS51184">
    <property type="entry name" value="JMJC"/>
    <property type="match status" value="1"/>
</dbReference>
<keyword evidence="3" id="KW-0539">Nucleus</keyword>
<keyword evidence="2 3" id="KW-0408">Iron</keyword>
<evidence type="ECO:0000313" key="5">
    <source>
        <dbReference type="EMBL" id="GAX28886.1"/>
    </source>
</evidence>
<comment type="function">
    <text evidence="3">Oxygenase that can act as both a histone lysine demethylase and a ribosomal histidine hydroxylase.</text>
</comment>
<dbReference type="PANTHER" id="PTHR13096">
    <property type="entry name" value="MINA53 MYC INDUCED NUCLEAR ANTIGEN"/>
    <property type="match status" value="1"/>
</dbReference>
<keyword evidence="3" id="KW-0560">Oxidoreductase</keyword>
<dbReference type="Gene3D" id="3.40.366.30">
    <property type="entry name" value="50S ribosomal protein L16 arginine hydroxylase, Chain A, Domain 2"/>
    <property type="match status" value="1"/>
</dbReference>
<dbReference type="GO" id="GO:0016706">
    <property type="term" value="F:2-oxoglutarate-dependent dioxygenase activity"/>
    <property type="evidence" value="ECO:0007669"/>
    <property type="project" value="UniProtKB-UniRule"/>
</dbReference>
<keyword evidence="6" id="KW-1185">Reference proteome</keyword>
<accession>A0A1Z5KRF6</accession>
<comment type="caution">
    <text evidence="5">The sequence shown here is derived from an EMBL/GenBank/DDBJ whole genome shotgun (WGS) entry which is preliminary data.</text>
</comment>
<protein>
    <recommendedName>
        <fullName evidence="3">Bifunctional lysine-specific demethylase and histidyl-hydroxylase</fullName>
        <ecNumber evidence="3">1.14.11.-</ecNumber>
    </recommendedName>
</protein>
<dbReference type="OrthoDB" id="425950at2759"/>
<dbReference type="InParanoid" id="A0A1Z5KRF6"/>
<dbReference type="EC" id="1.14.11.-" evidence="3"/>
<dbReference type="EMBL" id="BDSP01000283">
    <property type="protein sequence ID" value="GAX28886.1"/>
    <property type="molecule type" value="Genomic_DNA"/>
</dbReference>
<keyword evidence="3" id="KW-0223">Dioxygenase</keyword>
<dbReference type="Pfam" id="PF08007">
    <property type="entry name" value="JmjC_2"/>
    <property type="match status" value="1"/>
</dbReference>
<keyword evidence="3" id="KW-0804">Transcription</keyword>
<dbReference type="SMART" id="SM00558">
    <property type="entry name" value="JmjC"/>
    <property type="match status" value="1"/>
</dbReference>
<comment type="subcellular location">
    <subcellularLocation>
        <location evidence="3">Nucleus</location>
    </subcellularLocation>
</comment>
<name>A0A1Z5KRF6_FISSO</name>
<comment type="similarity">
    <text evidence="3">Belongs to the ROX family.</text>
</comment>
<evidence type="ECO:0000259" key="4">
    <source>
        <dbReference type="PROSITE" id="PS51184"/>
    </source>
</evidence>
<dbReference type="SUPFAM" id="SSF51197">
    <property type="entry name" value="Clavaminate synthase-like"/>
    <property type="match status" value="1"/>
</dbReference>
<organism evidence="5 6">
    <name type="scientific">Fistulifera solaris</name>
    <name type="common">Oleaginous diatom</name>
    <dbReference type="NCBI Taxonomy" id="1519565"/>
    <lineage>
        <taxon>Eukaryota</taxon>
        <taxon>Sar</taxon>
        <taxon>Stramenopiles</taxon>
        <taxon>Ochrophyta</taxon>
        <taxon>Bacillariophyta</taxon>
        <taxon>Bacillariophyceae</taxon>
        <taxon>Bacillariophycidae</taxon>
        <taxon>Naviculales</taxon>
        <taxon>Naviculaceae</taxon>
        <taxon>Fistulifera</taxon>
    </lineage>
</organism>
<dbReference type="Gene3D" id="2.60.120.650">
    <property type="entry name" value="Cupin"/>
    <property type="match status" value="1"/>
</dbReference>
<keyword evidence="1 3" id="KW-0479">Metal-binding</keyword>
<dbReference type="InterPro" id="IPR039994">
    <property type="entry name" value="NO66-like"/>
</dbReference>
<evidence type="ECO:0000313" key="6">
    <source>
        <dbReference type="Proteomes" id="UP000198406"/>
    </source>
</evidence>